<feature type="transmembrane region" description="Helical" evidence="1">
    <location>
        <begin position="121"/>
        <end position="144"/>
    </location>
</feature>
<keyword evidence="1" id="KW-0812">Transmembrane</keyword>
<reference evidence="3 4" key="1">
    <citation type="submission" date="2017-03" db="EMBL/GenBank/DDBJ databases">
        <title>Complete genome sequence of Candidatus 'Thiodictyon syntrophicum' sp. nov. strain Cad16T, a photolithoautotroph purple sulfur bacterium isolated from an alpine meromictic lake.</title>
        <authorList>
            <person name="Luedin S.M."/>
            <person name="Pothier J.F."/>
            <person name="Danza F."/>
            <person name="Storelli N."/>
            <person name="Wittwer M."/>
            <person name="Tonolla M."/>
        </authorList>
    </citation>
    <scope>NUCLEOTIDE SEQUENCE [LARGE SCALE GENOMIC DNA]</scope>
    <source>
        <strain evidence="3 4">Cad16T</strain>
        <plasmid evidence="4">Plasmid pts417</plasmid>
    </source>
</reference>
<feature type="domain" description="VTT" evidence="2">
    <location>
        <begin position="27"/>
        <end position="138"/>
    </location>
</feature>
<dbReference type="AlphaFoldDB" id="A0A2K8UJG9"/>
<dbReference type="Proteomes" id="UP000232638">
    <property type="component" value="Plasmid pTs417"/>
</dbReference>
<evidence type="ECO:0000259" key="2">
    <source>
        <dbReference type="Pfam" id="PF09335"/>
    </source>
</evidence>
<feature type="transmembrane region" description="Helical" evidence="1">
    <location>
        <begin position="93"/>
        <end position="115"/>
    </location>
</feature>
<keyword evidence="3" id="KW-0614">Plasmid</keyword>
<geneLocation type="plasmid" evidence="4">
    <name>pts417</name>
</geneLocation>
<evidence type="ECO:0000256" key="1">
    <source>
        <dbReference type="SAM" id="Phobius"/>
    </source>
</evidence>
<evidence type="ECO:0000313" key="4">
    <source>
        <dbReference type="Proteomes" id="UP000232638"/>
    </source>
</evidence>
<dbReference type="OrthoDB" id="9814483at2"/>
<sequence>MMSSAYVGLFLAAFGAATLLPLQSEAVMVGLLLLRDHPPWALVTAASVGNVLGSVVNWLLGRALARGRARTWLPVGAQRLAAARRGYHRYGRWSLLLSWMPVIGDPLTLVAGVLGEPLWRFVLIVSLAKLGRYVVIAAVTLGIVA</sequence>
<keyword evidence="1" id="KW-0472">Membrane</keyword>
<gene>
    <name evidence="3" type="ORF">THSYN_29130</name>
</gene>
<accession>A0A2K8UJG9</accession>
<protein>
    <recommendedName>
        <fullName evidence="2">VTT domain-containing protein</fullName>
    </recommendedName>
</protein>
<dbReference type="InterPro" id="IPR032816">
    <property type="entry name" value="VTT_dom"/>
</dbReference>
<dbReference type="PANTHER" id="PTHR42709">
    <property type="entry name" value="ALKALINE PHOSPHATASE LIKE PROTEIN"/>
    <property type="match status" value="1"/>
</dbReference>
<organism evidence="3 4">
    <name type="scientific">Candidatus Thiodictyon syntrophicum</name>
    <dbReference type="NCBI Taxonomy" id="1166950"/>
    <lineage>
        <taxon>Bacteria</taxon>
        <taxon>Pseudomonadati</taxon>
        <taxon>Pseudomonadota</taxon>
        <taxon>Gammaproteobacteria</taxon>
        <taxon>Chromatiales</taxon>
        <taxon>Chromatiaceae</taxon>
        <taxon>Thiodictyon</taxon>
    </lineage>
</organism>
<dbReference type="KEGG" id="tsy:THSYN_29130"/>
<proteinExistence type="predicted"/>
<keyword evidence="1" id="KW-1133">Transmembrane helix</keyword>
<keyword evidence="4" id="KW-1185">Reference proteome</keyword>
<feature type="transmembrane region" description="Helical" evidence="1">
    <location>
        <begin position="40"/>
        <end position="60"/>
    </location>
</feature>
<name>A0A2K8UJG9_9GAMM</name>
<dbReference type="GO" id="GO:0005886">
    <property type="term" value="C:plasma membrane"/>
    <property type="evidence" value="ECO:0007669"/>
    <property type="project" value="UniProtKB-ARBA"/>
</dbReference>
<evidence type="ECO:0000313" key="3">
    <source>
        <dbReference type="EMBL" id="AUB85321.1"/>
    </source>
</evidence>
<dbReference type="Pfam" id="PF09335">
    <property type="entry name" value="VTT_dom"/>
    <property type="match status" value="1"/>
</dbReference>
<dbReference type="InterPro" id="IPR051311">
    <property type="entry name" value="DedA_domain"/>
</dbReference>
<dbReference type="PANTHER" id="PTHR42709:SF4">
    <property type="entry name" value="INNER MEMBRANE PROTEIN YQAA"/>
    <property type="match status" value="1"/>
</dbReference>
<dbReference type="EMBL" id="CP020371">
    <property type="protein sequence ID" value="AUB85321.1"/>
    <property type="molecule type" value="Genomic_DNA"/>
</dbReference>